<dbReference type="GO" id="GO:0016757">
    <property type="term" value="F:glycosyltransferase activity"/>
    <property type="evidence" value="ECO:0007669"/>
    <property type="project" value="UniProtKB-KW"/>
</dbReference>
<reference evidence="4 5" key="1">
    <citation type="journal article" date="2015" name="Genome Announc.">
        <title>Complete Genome Sequencing of Protease-Producing Novel Arthrobacter sp. Strain IHBB 11108 Using PacBio Single-Molecule Real-Time Sequencing Technology.</title>
        <authorList>
            <person name="Kiran S."/>
            <person name="Swarnkar M.K."/>
            <person name="Pal M."/>
            <person name="Thakur R."/>
            <person name="Tewari R."/>
            <person name="Singh A.K."/>
            <person name="Gulati A."/>
        </authorList>
    </citation>
    <scope>NUCLEOTIDE SEQUENCE [LARGE SCALE GENOMIC DNA]</scope>
    <source>
        <strain evidence="4 5">IHBB 11108</strain>
    </source>
</reference>
<proteinExistence type="predicted"/>
<gene>
    <name evidence="4" type="ORF">UM93_15670</name>
</gene>
<evidence type="ECO:0000256" key="2">
    <source>
        <dbReference type="ARBA" id="ARBA00022679"/>
    </source>
</evidence>
<feature type="domain" description="Glycosyltransferase subfamily 4-like N-terminal" evidence="3">
    <location>
        <begin position="13"/>
        <end position="167"/>
    </location>
</feature>
<dbReference type="EMBL" id="CP011005">
    <property type="protein sequence ID" value="AJT42564.1"/>
    <property type="molecule type" value="Genomic_DNA"/>
</dbReference>
<dbReference type="KEGG" id="ari:UM93_15670"/>
<dbReference type="RefSeq" id="WP_045076435.1">
    <property type="nucleotide sequence ID" value="NZ_CP011005.1"/>
</dbReference>
<evidence type="ECO:0000313" key="4">
    <source>
        <dbReference type="EMBL" id="AJT42564.1"/>
    </source>
</evidence>
<dbReference type="OrthoDB" id="9810929at2"/>
<organism evidence="4 5">
    <name type="scientific">Psychromicrobium lacuslunae</name>
    <dbReference type="NCBI Taxonomy" id="1618207"/>
    <lineage>
        <taxon>Bacteria</taxon>
        <taxon>Bacillati</taxon>
        <taxon>Actinomycetota</taxon>
        <taxon>Actinomycetes</taxon>
        <taxon>Micrococcales</taxon>
        <taxon>Micrococcaceae</taxon>
        <taxon>Psychromicrobium</taxon>
    </lineage>
</organism>
<protein>
    <recommendedName>
        <fullName evidence="3">Glycosyltransferase subfamily 4-like N-terminal domain-containing protein</fullName>
    </recommendedName>
</protein>
<dbReference type="Proteomes" id="UP000061839">
    <property type="component" value="Chromosome"/>
</dbReference>
<evidence type="ECO:0000259" key="3">
    <source>
        <dbReference type="Pfam" id="PF13439"/>
    </source>
</evidence>
<name>A0A0D4C205_9MICC</name>
<evidence type="ECO:0000313" key="5">
    <source>
        <dbReference type="Proteomes" id="UP000061839"/>
    </source>
</evidence>
<keyword evidence="1" id="KW-0328">Glycosyltransferase</keyword>
<keyword evidence="2" id="KW-0808">Transferase</keyword>
<dbReference type="Pfam" id="PF13692">
    <property type="entry name" value="Glyco_trans_1_4"/>
    <property type="match status" value="1"/>
</dbReference>
<dbReference type="InterPro" id="IPR028098">
    <property type="entry name" value="Glyco_trans_4-like_N"/>
</dbReference>
<accession>A0A0D4C205</accession>
<dbReference type="Pfam" id="PF13439">
    <property type="entry name" value="Glyco_transf_4"/>
    <property type="match status" value="1"/>
</dbReference>
<sequence length="358" mass="39069">MRILHLVNDAQTGGAQTLIEALGREADERDQIHLLVLMGRGSLSTRLEEVATSVSYVGMKQRDVFPARAVRAMNRLVKRHHIELVHSHLMQSDLISLLSPLKIPRVSTVHTSGAHESRAISGLVGKVVARLSGRFNAVVACSASAQRYAQRNNYRSQSSIILNGTQLDGWSVENGVSSQNFVHLARWHEMKDHSNLFQALRIVRESFPAAALHCAGLNVDADNPAITELINSAGVDDAVTLHGSVQSVKPLFDTSRGLVISSSHGEALPMAGIEALSSGLPVVTTDVGDCAELAIGNDYLVAPRQPEELAEAMLKLIQLDPARYRAARAQARGRAEQRFDERVTAQKYRKLYQQLLAA</sequence>
<dbReference type="HOGENOM" id="CLU_009583_0_3_11"/>
<dbReference type="STRING" id="1618207.UM93_15670"/>
<dbReference type="SUPFAM" id="SSF53756">
    <property type="entry name" value="UDP-Glycosyltransferase/glycogen phosphorylase"/>
    <property type="match status" value="1"/>
</dbReference>
<keyword evidence="5" id="KW-1185">Reference proteome</keyword>
<dbReference type="PATRIC" id="fig|1618207.4.peg.3189"/>
<dbReference type="AlphaFoldDB" id="A0A0D4C205"/>
<dbReference type="PANTHER" id="PTHR12526">
    <property type="entry name" value="GLYCOSYLTRANSFERASE"/>
    <property type="match status" value="1"/>
</dbReference>
<dbReference type="Gene3D" id="3.40.50.2000">
    <property type="entry name" value="Glycogen Phosphorylase B"/>
    <property type="match status" value="2"/>
</dbReference>
<evidence type="ECO:0000256" key="1">
    <source>
        <dbReference type="ARBA" id="ARBA00022676"/>
    </source>
</evidence>